<sequence length="120" mass="13904">MDFLTEPHSMRIGQKVLVSVRGSQNECYQGTIYNIINRPMNRGNPNTNFVDHFYITFAQNIYFKLLLRGSEIIYNRDPSIVGSMTNLTLQSFPYNETTLNPDNINAMLVWRHAYNITPLV</sequence>
<accession>A0A6C0B3S4</accession>
<evidence type="ECO:0000313" key="1">
    <source>
        <dbReference type="EMBL" id="QHS86451.1"/>
    </source>
</evidence>
<dbReference type="EMBL" id="MN739055">
    <property type="protein sequence ID" value="QHS86451.1"/>
    <property type="molecule type" value="Genomic_DNA"/>
</dbReference>
<organism evidence="1">
    <name type="scientific">viral metagenome</name>
    <dbReference type="NCBI Taxonomy" id="1070528"/>
    <lineage>
        <taxon>unclassified sequences</taxon>
        <taxon>metagenomes</taxon>
        <taxon>organismal metagenomes</taxon>
    </lineage>
</organism>
<protein>
    <submittedName>
        <fullName evidence="1">Uncharacterized protein</fullName>
    </submittedName>
</protein>
<reference evidence="1" key="1">
    <citation type="journal article" date="2020" name="Nature">
        <title>Giant virus diversity and host interactions through global metagenomics.</title>
        <authorList>
            <person name="Schulz F."/>
            <person name="Roux S."/>
            <person name="Paez-Espino D."/>
            <person name="Jungbluth S."/>
            <person name="Walsh D.A."/>
            <person name="Denef V.J."/>
            <person name="McMahon K.D."/>
            <person name="Konstantinidis K.T."/>
            <person name="Eloe-Fadrosh E.A."/>
            <person name="Kyrpides N.C."/>
            <person name="Woyke T."/>
        </authorList>
    </citation>
    <scope>NUCLEOTIDE SEQUENCE</scope>
    <source>
        <strain evidence="1">GVMAG-M-3300009187-29</strain>
    </source>
</reference>
<dbReference type="AlphaFoldDB" id="A0A6C0B3S4"/>
<name>A0A6C0B3S4_9ZZZZ</name>
<proteinExistence type="predicted"/>